<sequence>MRIRFGAGESRCLADELDDLGWQRAVIICSPGRADLGRTIAGTLEPRCAGVIAEAVEHVPTAVVDHAVAGINSLGADSCIAVGGGSAIGLAKAVALARGTPLAAVPTTFAGSEMTPVWGTTTGGHKTTGRDLRVLPRSVVYDPELVAGLPVPVAVTSGMNAMAHAVEALYAPDTTPIVSLMAEEGIRALGGALPRIVHDPGDPDGRSDALYGAWLCGACLGATSMSLHHKLCHVLGGTLGLPHAPTHAVILPHVLAFNLVAVPEQVAIVARALGGGADPAMLLWEFAAHVQAPRSLQSLGMNEDDIDRVATEVTAASYGNPRPATVDDIRGLLRAAWEGTPPQS</sequence>
<dbReference type="Pfam" id="PF00465">
    <property type="entry name" value="Fe-ADH"/>
    <property type="match status" value="1"/>
</dbReference>
<reference evidence="6 7" key="1">
    <citation type="journal article" date="2016" name="Antonie Van Leeuwenhoek">
        <title>Nocardia donostiensis sp. nov., isolated from human respiratory specimens.</title>
        <authorList>
            <person name="Ercibengoa M."/>
            <person name="Bell M."/>
            <person name="Marimon J.M."/>
            <person name="Humrighouse B."/>
            <person name="Klenk H.P."/>
            <person name="Potter G."/>
            <person name="Perez-Trallero E."/>
        </authorList>
    </citation>
    <scope>NUCLEOTIDE SEQUENCE [LARGE SCALE GENOMIC DNA]</scope>
    <source>
        <strain evidence="6 7">X1655</strain>
    </source>
</reference>
<evidence type="ECO:0000256" key="3">
    <source>
        <dbReference type="ARBA" id="ARBA00023027"/>
    </source>
</evidence>
<gene>
    <name evidence="6" type="ORF">B0T46_21225</name>
</gene>
<dbReference type="Gene3D" id="3.40.50.1970">
    <property type="match status" value="1"/>
</dbReference>
<proteinExistence type="inferred from homology"/>
<keyword evidence="2" id="KW-0560">Oxidoreductase</keyword>
<evidence type="ECO:0000259" key="5">
    <source>
        <dbReference type="Pfam" id="PF25137"/>
    </source>
</evidence>
<dbReference type="InterPro" id="IPR039697">
    <property type="entry name" value="Alcohol_dehydrogenase_Fe"/>
</dbReference>
<keyword evidence="3" id="KW-0520">NAD</keyword>
<dbReference type="GO" id="GO:0046872">
    <property type="term" value="F:metal ion binding"/>
    <property type="evidence" value="ECO:0007669"/>
    <property type="project" value="InterPro"/>
</dbReference>
<dbReference type="PANTHER" id="PTHR11496:SF102">
    <property type="entry name" value="ALCOHOL DEHYDROGENASE 4"/>
    <property type="match status" value="1"/>
</dbReference>
<evidence type="ECO:0000259" key="4">
    <source>
        <dbReference type="Pfam" id="PF00465"/>
    </source>
</evidence>
<feature type="domain" description="Fe-containing alcohol dehydrogenase-like C-terminal" evidence="5">
    <location>
        <begin position="155"/>
        <end position="337"/>
    </location>
</feature>
<dbReference type="Gene3D" id="1.20.1090.10">
    <property type="entry name" value="Dehydroquinate synthase-like - alpha domain"/>
    <property type="match status" value="1"/>
</dbReference>
<dbReference type="Pfam" id="PF25137">
    <property type="entry name" value="ADH_Fe_C"/>
    <property type="match status" value="1"/>
</dbReference>
<dbReference type="InterPro" id="IPR001670">
    <property type="entry name" value="ADH_Fe/GldA"/>
</dbReference>
<dbReference type="Proteomes" id="UP000188836">
    <property type="component" value="Unassembled WGS sequence"/>
</dbReference>
<evidence type="ECO:0000313" key="6">
    <source>
        <dbReference type="EMBL" id="ONM46826.1"/>
    </source>
</evidence>
<evidence type="ECO:0000256" key="2">
    <source>
        <dbReference type="ARBA" id="ARBA00023002"/>
    </source>
</evidence>
<organism evidence="6 7">
    <name type="scientific">Nocardia donostiensis</name>
    <dbReference type="NCBI Taxonomy" id="1538463"/>
    <lineage>
        <taxon>Bacteria</taxon>
        <taxon>Bacillati</taxon>
        <taxon>Actinomycetota</taxon>
        <taxon>Actinomycetes</taxon>
        <taxon>Mycobacteriales</taxon>
        <taxon>Nocardiaceae</taxon>
        <taxon>Nocardia</taxon>
    </lineage>
</organism>
<dbReference type="STRING" id="1538463.B0T36_05625"/>
<dbReference type="GO" id="GO:0018506">
    <property type="term" value="F:maleylacetate reductase activity"/>
    <property type="evidence" value="ECO:0007669"/>
    <property type="project" value="InterPro"/>
</dbReference>
<comment type="caution">
    <text evidence="6">The sequence shown here is derived from an EMBL/GenBank/DDBJ whole genome shotgun (WGS) entry which is preliminary data.</text>
</comment>
<dbReference type="InterPro" id="IPR034786">
    <property type="entry name" value="MAR"/>
</dbReference>
<dbReference type="EMBL" id="MUMY01000020">
    <property type="protein sequence ID" value="ONM46826.1"/>
    <property type="molecule type" value="Genomic_DNA"/>
</dbReference>
<dbReference type="OrthoDB" id="3812122at2"/>
<dbReference type="PANTHER" id="PTHR11496">
    <property type="entry name" value="ALCOHOL DEHYDROGENASE"/>
    <property type="match status" value="1"/>
</dbReference>
<accession>A0A1W0BAU5</accession>
<protein>
    <submittedName>
        <fullName evidence="6">Maleylacetate reductase</fullName>
    </submittedName>
</protein>
<keyword evidence="7" id="KW-1185">Reference proteome</keyword>
<dbReference type="GO" id="GO:0004022">
    <property type="term" value="F:alcohol dehydrogenase (NAD+) activity"/>
    <property type="evidence" value="ECO:0007669"/>
    <property type="project" value="TreeGrafter"/>
</dbReference>
<evidence type="ECO:0000256" key="1">
    <source>
        <dbReference type="ARBA" id="ARBA00007358"/>
    </source>
</evidence>
<dbReference type="AlphaFoldDB" id="A0A1W0BAU5"/>
<feature type="domain" description="Alcohol dehydrogenase iron-type/glycerol dehydrogenase GldA" evidence="4">
    <location>
        <begin position="2"/>
        <end position="143"/>
    </location>
</feature>
<dbReference type="InterPro" id="IPR056798">
    <property type="entry name" value="ADH_Fe_C"/>
</dbReference>
<dbReference type="CDD" id="cd08177">
    <property type="entry name" value="MAR"/>
    <property type="match status" value="1"/>
</dbReference>
<comment type="similarity">
    <text evidence="1">Belongs to the iron-containing alcohol dehydrogenase family.</text>
</comment>
<evidence type="ECO:0000313" key="7">
    <source>
        <dbReference type="Proteomes" id="UP000188836"/>
    </source>
</evidence>
<name>A0A1W0BAU5_9NOCA</name>
<dbReference type="SUPFAM" id="SSF56796">
    <property type="entry name" value="Dehydroquinate synthase-like"/>
    <property type="match status" value="1"/>
</dbReference>